<protein>
    <submittedName>
        <fullName evidence="2">Uncharacterized protein</fullName>
    </submittedName>
</protein>
<proteinExistence type="predicted"/>
<reference evidence="2" key="1">
    <citation type="journal article" date="2018" name="Science">
        <title>Natural noncanonical protein splicing yields products with diverse ?-amino acid residues.</title>
        <authorList>
            <person name="Morinaka B.I."/>
            <person name="Lakis E."/>
            <person name="Verest M."/>
            <person name="Helf M.J."/>
            <person name="Scalvenzi T."/>
            <person name="Vagstad A.L."/>
            <person name="Sims J."/>
            <person name="Sunagawa S."/>
            <person name="Gugger M."/>
            <person name="Piel J."/>
        </authorList>
    </citation>
    <scope>NUCLEOTIDE SEQUENCE</scope>
    <source>
        <strain evidence="2">PCC 9448</strain>
    </source>
</reference>
<feature type="region of interest" description="Disordered" evidence="1">
    <location>
        <begin position="1"/>
        <end position="21"/>
    </location>
</feature>
<organism evidence="2">
    <name type="scientific">Nostoc sp. PCC 9448</name>
    <dbReference type="NCBI Taxonomy" id="2099384"/>
    <lineage>
        <taxon>Bacteria</taxon>
        <taxon>Bacillati</taxon>
        <taxon>Cyanobacteriota</taxon>
        <taxon>Cyanophyceae</taxon>
        <taxon>Nostocales</taxon>
        <taxon>Nostocaceae</taxon>
        <taxon>Nostoc</taxon>
    </lineage>
</organism>
<feature type="compositionally biased region" description="Low complexity" evidence="1">
    <location>
        <begin position="7"/>
        <end position="16"/>
    </location>
</feature>
<evidence type="ECO:0000256" key="1">
    <source>
        <dbReference type="SAM" id="MobiDB-lite"/>
    </source>
</evidence>
<dbReference type="AlphaFoldDB" id="A0A2P0ZGI2"/>
<name>A0A2P0ZGI2_9NOSO</name>
<sequence>MSHHSPESTTSPNTNSVEQPLSNLDEFVPTLLPRSAWDSQLMYLKLVFRAKKALDRIEQEAGIFKTDN</sequence>
<dbReference type="EMBL" id="MG373772">
    <property type="protein sequence ID" value="AVH79565.1"/>
    <property type="molecule type" value="Genomic_DNA"/>
</dbReference>
<accession>A0A2P0ZGI2</accession>
<evidence type="ECO:0000313" key="2">
    <source>
        <dbReference type="EMBL" id="AVH79565.1"/>
    </source>
</evidence>